<keyword evidence="4 5" id="KW-0472">Membrane</keyword>
<evidence type="ECO:0000256" key="4">
    <source>
        <dbReference type="ARBA" id="ARBA00023136"/>
    </source>
</evidence>
<evidence type="ECO:0000259" key="6">
    <source>
        <dbReference type="Pfam" id="PF07291"/>
    </source>
</evidence>
<evidence type="ECO:0000313" key="7">
    <source>
        <dbReference type="EMBL" id="RPE12037.1"/>
    </source>
</evidence>
<comment type="subcellular location">
    <subcellularLocation>
        <location evidence="1">Membrane</location>
        <topology evidence="1">Multi-pass membrane protein</topology>
    </subcellularLocation>
</comment>
<dbReference type="GO" id="GO:0030416">
    <property type="term" value="P:methylamine metabolic process"/>
    <property type="evidence" value="ECO:0007669"/>
    <property type="project" value="InterPro"/>
</dbReference>
<dbReference type="EMBL" id="RPDH01000001">
    <property type="protein sequence ID" value="RPE12037.1"/>
    <property type="molecule type" value="Genomic_DNA"/>
</dbReference>
<evidence type="ECO:0000313" key="8">
    <source>
        <dbReference type="Proteomes" id="UP000278351"/>
    </source>
</evidence>
<dbReference type="Pfam" id="PF07291">
    <property type="entry name" value="MauE"/>
    <property type="match status" value="1"/>
</dbReference>
<dbReference type="OrthoDB" id="680026at2"/>
<name>A0A3N4Q7I6_9BACT</name>
<keyword evidence="3 5" id="KW-1133">Transmembrane helix</keyword>
<dbReference type="RefSeq" id="WP_123844452.1">
    <property type="nucleotide sequence ID" value="NZ_RPDH01000001.1"/>
</dbReference>
<dbReference type="GO" id="GO:0016020">
    <property type="term" value="C:membrane"/>
    <property type="evidence" value="ECO:0007669"/>
    <property type="project" value="UniProtKB-SubCell"/>
</dbReference>
<keyword evidence="8" id="KW-1185">Reference proteome</keyword>
<evidence type="ECO:0000256" key="1">
    <source>
        <dbReference type="ARBA" id="ARBA00004141"/>
    </source>
</evidence>
<dbReference type="InterPro" id="IPR009908">
    <property type="entry name" value="Methylamine_util_MauE"/>
</dbReference>
<sequence>MKKGFILETLISLLVLLLTYASLSKILEFEKFVFQLGLSPFHLLSSNAYLVALLVPLVEISIIILLMIKRTKLIGLWSNLFLMSIFTVYIAAMLLSGSELPCTCGGIISKMSWVQHLYFNLFFIAASVIAILLIHRKDRDIKVLT</sequence>
<feature type="transmembrane region" description="Helical" evidence="5">
    <location>
        <begin position="48"/>
        <end position="68"/>
    </location>
</feature>
<accession>A0A3N4Q7I6</accession>
<proteinExistence type="predicted"/>
<dbReference type="UniPathway" id="UPA00895"/>
<comment type="caution">
    <text evidence="7">The sequence shown here is derived from an EMBL/GenBank/DDBJ whole genome shotgun (WGS) entry which is preliminary data.</text>
</comment>
<gene>
    <name evidence="7" type="ORF">EGT74_00325</name>
</gene>
<feature type="transmembrane region" description="Helical" evidence="5">
    <location>
        <begin position="80"/>
        <end position="97"/>
    </location>
</feature>
<dbReference type="Proteomes" id="UP000278351">
    <property type="component" value="Unassembled WGS sequence"/>
</dbReference>
<protein>
    <recommendedName>
        <fullName evidence="6">Methylamine utilisation protein MauE domain-containing protein</fullName>
    </recommendedName>
</protein>
<dbReference type="AlphaFoldDB" id="A0A3N4Q7I6"/>
<keyword evidence="2 5" id="KW-0812">Transmembrane</keyword>
<feature type="domain" description="Methylamine utilisation protein MauE" evidence="6">
    <location>
        <begin position="5"/>
        <end position="132"/>
    </location>
</feature>
<reference evidence="7 8" key="1">
    <citation type="submission" date="2018-11" db="EMBL/GenBank/DDBJ databases">
        <title>Chitinophaga lutea sp.nov., isolate from arsenic contaminated soil.</title>
        <authorList>
            <person name="Zong Y."/>
        </authorList>
    </citation>
    <scope>NUCLEOTIDE SEQUENCE [LARGE SCALE GENOMIC DNA]</scope>
    <source>
        <strain evidence="7 8">ZY74</strain>
    </source>
</reference>
<organism evidence="7 8">
    <name type="scientific">Chitinophaga lutea</name>
    <dbReference type="NCBI Taxonomy" id="2488634"/>
    <lineage>
        <taxon>Bacteria</taxon>
        <taxon>Pseudomonadati</taxon>
        <taxon>Bacteroidota</taxon>
        <taxon>Chitinophagia</taxon>
        <taxon>Chitinophagales</taxon>
        <taxon>Chitinophagaceae</taxon>
        <taxon>Chitinophaga</taxon>
    </lineage>
</organism>
<evidence type="ECO:0000256" key="3">
    <source>
        <dbReference type="ARBA" id="ARBA00022989"/>
    </source>
</evidence>
<feature type="transmembrane region" description="Helical" evidence="5">
    <location>
        <begin position="117"/>
        <end position="134"/>
    </location>
</feature>
<evidence type="ECO:0000256" key="2">
    <source>
        <dbReference type="ARBA" id="ARBA00022692"/>
    </source>
</evidence>
<evidence type="ECO:0000256" key="5">
    <source>
        <dbReference type="SAM" id="Phobius"/>
    </source>
</evidence>